<evidence type="ECO:0000313" key="2">
    <source>
        <dbReference type="EMBL" id="KEI67575.1"/>
    </source>
</evidence>
<dbReference type="Proteomes" id="UP000027395">
    <property type="component" value="Chromosome"/>
</dbReference>
<sequence>MKYQFDFKIEKGIESVLYILELLENKVQPTIHSVFKVLYFADQKHLEKYGRFICGNSYYAMKHGPVPSEIYDLVKLVRGEKSPIFKTSPEISEQVLNAFKIVDNRNIKKLREPNTDFLSVSDIECLEHSATKYGSLSFTELTELSHDQAWKSADENDIIDVEDIIKTFDNSEELLEHLDNPHP</sequence>
<name>A0A073CU75_PLAA1</name>
<dbReference type="EMBL" id="CM002803">
    <property type="protein sequence ID" value="KEI67575.1"/>
    <property type="molecule type" value="Genomic_DNA"/>
</dbReference>
<dbReference type="InterPro" id="IPR025272">
    <property type="entry name" value="SocA_Panacea"/>
</dbReference>
<dbReference type="STRING" id="388467.A19Y_2689"/>
<proteinExistence type="predicted"/>
<dbReference type="HOGENOM" id="CLU_107140_0_0_3"/>
<dbReference type="AlphaFoldDB" id="A0A073CU75"/>
<keyword evidence="3" id="KW-1185">Reference proteome</keyword>
<protein>
    <recommendedName>
        <fullName evidence="1">Antitoxin SocA-like Panacea domain-containing protein</fullName>
    </recommendedName>
</protein>
<feature type="domain" description="Antitoxin SocA-like Panacea" evidence="1">
    <location>
        <begin position="35"/>
        <end position="151"/>
    </location>
</feature>
<organism evidence="2 3">
    <name type="scientific">Planktothrix agardhii (strain NIVA-CYA 126/8)</name>
    <dbReference type="NCBI Taxonomy" id="388467"/>
    <lineage>
        <taxon>Bacteria</taxon>
        <taxon>Bacillati</taxon>
        <taxon>Cyanobacteriota</taxon>
        <taxon>Cyanophyceae</taxon>
        <taxon>Oscillatoriophycideae</taxon>
        <taxon>Oscillatoriales</taxon>
        <taxon>Microcoleaceae</taxon>
        <taxon>Planktothrix</taxon>
    </lineage>
</organism>
<accession>A0A073CU75</accession>
<dbReference type="RefSeq" id="WP_042154712.1">
    <property type="nucleotide sequence ID" value="NZ_CM002803.1"/>
</dbReference>
<evidence type="ECO:0000313" key="3">
    <source>
        <dbReference type="Proteomes" id="UP000027395"/>
    </source>
</evidence>
<gene>
    <name evidence="2" type="ORF">A19Y_2689</name>
</gene>
<dbReference type="PATRIC" id="fig|388467.6.peg.2639"/>
<dbReference type="eggNOG" id="COG3600">
    <property type="taxonomic scope" value="Bacteria"/>
</dbReference>
<evidence type="ECO:0000259" key="1">
    <source>
        <dbReference type="Pfam" id="PF13274"/>
    </source>
</evidence>
<dbReference type="Pfam" id="PF13274">
    <property type="entry name" value="SocA_Panacea"/>
    <property type="match status" value="1"/>
</dbReference>
<reference evidence="2 3" key="1">
    <citation type="journal article" date="2014" name="Appl. Environ. Microbiol.">
        <title>Elucidation of insertion elements encoded on plasmids and in vitro construction of shuttle vectors from the toxic cyanobacterium Planktothrix.</title>
        <authorList>
            <person name="Christiansen G."/>
            <person name="Goesmann A."/>
            <person name="Kurmayer R."/>
        </authorList>
    </citation>
    <scope>NUCLEOTIDE SEQUENCE [LARGE SCALE GENOMIC DNA]</scope>
    <source>
        <strain evidence="2 3">NIVA-CYA 126/8</strain>
    </source>
</reference>